<dbReference type="Proteomes" id="UP000706124">
    <property type="component" value="Unassembled WGS sequence"/>
</dbReference>
<reference evidence="1 2" key="1">
    <citation type="journal article" date="2020" name="bioRxiv">
        <title>Whole genome comparisons of ergot fungi reveals the divergence and evolution of species within the genus Claviceps are the result of varying mechanisms driving genome evolution and host range expansion.</title>
        <authorList>
            <person name="Wyka S.A."/>
            <person name="Mondo S.J."/>
            <person name="Liu M."/>
            <person name="Dettman J."/>
            <person name="Nalam V."/>
            <person name="Broders K.D."/>
        </authorList>
    </citation>
    <scope>NUCLEOTIDE SEQUENCE [LARGE SCALE GENOMIC DNA]</scope>
    <source>
        <strain evidence="1 2">CCC 1485</strain>
    </source>
</reference>
<evidence type="ECO:0000313" key="2">
    <source>
        <dbReference type="Proteomes" id="UP000706124"/>
    </source>
</evidence>
<organism evidence="1 2">
    <name type="scientific">Claviceps pazoutovae</name>
    <dbReference type="NCBI Taxonomy" id="1649127"/>
    <lineage>
        <taxon>Eukaryota</taxon>
        <taxon>Fungi</taxon>
        <taxon>Dikarya</taxon>
        <taxon>Ascomycota</taxon>
        <taxon>Pezizomycotina</taxon>
        <taxon>Sordariomycetes</taxon>
        <taxon>Hypocreomycetidae</taxon>
        <taxon>Hypocreales</taxon>
        <taxon>Clavicipitaceae</taxon>
        <taxon>Claviceps</taxon>
    </lineage>
</organism>
<dbReference type="EMBL" id="SRPO01000024">
    <property type="protein sequence ID" value="KAG5947599.1"/>
    <property type="molecule type" value="Genomic_DNA"/>
</dbReference>
<protein>
    <submittedName>
        <fullName evidence="1">Uncharacterized protein</fullName>
    </submittedName>
</protein>
<dbReference type="OrthoDB" id="10580898at2759"/>
<dbReference type="AlphaFoldDB" id="A0A9P7MJ79"/>
<sequence length="131" mass="15555">MVAERDISAQEVMHILLGLSLSHSSRSIYSVDCRTPDQHWKGDVITRGDEIYECVGMYARYLKRPRRKPQQERQRSQDGMEAMSYFEFVRTVNWSARNPDNWHVRPKALPRILNYFPIYQNADDTQEDYAR</sequence>
<comment type="caution">
    <text evidence="1">The sequence shown here is derived from an EMBL/GenBank/DDBJ whole genome shotgun (WGS) entry which is preliminary data.</text>
</comment>
<gene>
    <name evidence="1" type="ORF">E4U60_002947</name>
</gene>
<name>A0A9P7MJ79_9HYPO</name>
<accession>A0A9P7MJ79</accession>
<evidence type="ECO:0000313" key="1">
    <source>
        <dbReference type="EMBL" id="KAG5947599.1"/>
    </source>
</evidence>
<proteinExistence type="predicted"/>
<feature type="non-terminal residue" evidence="1">
    <location>
        <position position="131"/>
    </location>
</feature>
<keyword evidence="2" id="KW-1185">Reference proteome</keyword>